<gene>
    <name evidence="1" type="ORF">HMPREF0742_01620</name>
</gene>
<dbReference type="HOGENOM" id="CLU_2652204_0_0_11"/>
<accession>U7V2P4</accession>
<dbReference type="EMBL" id="AXZG01000047">
    <property type="protein sequence ID" value="ERT65820.1"/>
    <property type="molecule type" value="Genomic_DNA"/>
</dbReference>
<evidence type="ECO:0000313" key="1">
    <source>
        <dbReference type="EMBL" id="ERT65820.1"/>
    </source>
</evidence>
<sequence length="76" mass="8882">MRRQRTRKLRHLLAEAGTSTVTSELLSAAFIWFPRKILFPELWVFCGLSGIYLCDKKSLDVNKEYFLPLYSHKGSF</sequence>
<evidence type="ECO:0000313" key="2">
    <source>
        <dbReference type="Proteomes" id="UP000017174"/>
    </source>
</evidence>
<comment type="caution">
    <text evidence="1">The sequence shown here is derived from an EMBL/GenBank/DDBJ whole genome shotgun (WGS) entry which is preliminary data.</text>
</comment>
<name>U7V2P4_9MICC</name>
<proteinExistence type="predicted"/>
<dbReference type="Proteomes" id="UP000017174">
    <property type="component" value="Unassembled WGS sequence"/>
</dbReference>
<protein>
    <submittedName>
        <fullName evidence="1">Uncharacterized protein</fullName>
    </submittedName>
</protein>
<reference evidence="1 2" key="1">
    <citation type="submission" date="2013-08" db="EMBL/GenBank/DDBJ databases">
        <authorList>
            <person name="Weinstock G."/>
            <person name="Sodergren E."/>
            <person name="Wylie T."/>
            <person name="Fulton L."/>
            <person name="Fulton R."/>
            <person name="Fronick C."/>
            <person name="O'Laughlin M."/>
            <person name="Godfrey J."/>
            <person name="Miner T."/>
            <person name="Herter B."/>
            <person name="Appelbaum E."/>
            <person name="Cordes M."/>
            <person name="Lek S."/>
            <person name="Wollam A."/>
            <person name="Pepin K.H."/>
            <person name="Palsikar V.B."/>
            <person name="Mitreva M."/>
            <person name="Wilson R.K."/>
        </authorList>
    </citation>
    <scope>NUCLEOTIDE SEQUENCE [LARGE SCALE GENOMIC DNA]</scope>
    <source>
        <strain evidence="1 2">F0184</strain>
    </source>
</reference>
<organism evidence="1 2">
    <name type="scientific">Rothia aeria F0184</name>
    <dbReference type="NCBI Taxonomy" id="888019"/>
    <lineage>
        <taxon>Bacteria</taxon>
        <taxon>Bacillati</taxon>
        <taxon>Actinomycetota</taxon>
        <taxon>Actinomycetes</taxon>
        <taxon>Micrococcales</taxon>
        <taxon>Micrococcaceae</taxon>
        <taxon>Rothia</taxon>
    </lineage>
</organism>
<dbReference type="AlphaFoldDB" id="U7V2P4"/>